<protein>
    <submittedName>
        <fullName evidence="1">Uncharacterized protein</fullName>
    </submittedName>
</protein>
<dbReference type="RefSeq" id="WP_367407019.1">
    <property type="nucleotide sequence ID" value="NZ_JARNBG010000027.1"/>
</dbReference>
<dbReference type="EMBL" id="JARNBH010000012">
    <property type="protein sequence ID" value="MEC0274001.1"/>
    <property type="molecule type" value="Genomic_DNA"/>
</dbReference>
<evidence type="ECO:0000313" key="1">
    <source>
        <dbReference type="EMBL" id="MEC0274001.1"/>
    </source>
</evidence>
<keyword evidence="2" id="KW-1185">Reference proteome</keyword>
<organism evidence="1 2">
    <name type="scientific">Peribacillus castrilensis</name>
    <dbReference type="NCBI Taxonomy" id="2897690"/>
    <lineage>
        <taxon>Bacteria</taxon>
        <taxon>Bacillati</taxon>
        <taxon>Bacillota</taxon>
        <taxon>Bacilli</taxon>
        <taxon>Bacillales</taxon>
        <taxon>Bacillaceae</taxon>
        <taxon>Peribacillus</taxon>
    </lineage>
</organism>
<dbReference type="Proteomes" id="UP001307168">
    <property type="component" value="Unassembled WGS sequence"/>
</dbReference>
<reference evidence="1 2" key="1">
    <citation type="submission" date="2023-03" db="EMBL/GenBank/DDBJ databases">
        <title>Bacillus Genome Sequencing.</title>
        <authorList>
            <person name="Dunlap C."/>
        </authorList>
    </citation>
    <scope>NUCLEOTIDE SEQUENCE [LARGE SCALE GENOMIC DNA]</scope>
    <source>
        <strain evidence="1 2">B-41290</strain>
    </source>
</reference>
<accession>A0AAW9NAR4</accession>
<sequence>MMWCSGYCKRFVSVIHLKGNTPIKWQGIGQESYEEKEPVVKLVPSDYIIQAAASLALYKEGSGAEFSYV</sequence>
<evidence type="ECO:0000313" key="2">
    <source>
        <dbReference type="Proteomes" id="UP001307168"/>
    </source>
</evidence>
<name>A0AAW9NAR4_9BACI</name>
<gene>
    <name evidence="1" type="ORF">P4706_13185</name>
</gene>
<comment type="caution">
    <text evidence="1">The sequence shown here is derived from an EMBL/GenBank/DDBJ whole genome shotgun (WGS) entry which is preliminary data.</text>
</comment>
<proteinExistence type="predicted"/>
<dbReference type="AlphaFoldDB" id="A0AAW9NAR4"/>